<evidence type="ECO:0000259" key="8">
    <source>
        <dbReference type="Pfam" id="PF06429"/>
    </source>
</evidence>
<evidence type="ECO:0000313" key="10">
    <source>
        <dbReference type="Proteomes" id="UP000315343"/>
    </source>
</evidence>
<keyword evidence="4 6" id="KW-0975">Bacterial flagellum</keyword>
<dbReference type="Pfam" id="PF06429">
    <property type="entry name" value="Flg_bbr_C"/>
    <property type="match status" value="1"/>
</dbReference>
<evidence type="ECO:0000313" key="9">
    <source>
        <dbReference type="EMBL" id="TWH78747.1"/>
    </source>
</evidence>
<dbReference type="Proteomes" id="UP000315343">
    <property type="component" value="Unassembled WGS sequence"/>
</dbReference>
<dbReference type="NCBIfam" id="TIGR01395">
    <property type="entry name" value="FlgC"/>
    <property type="match status" value="1"/>
</dbReference>
<dbReference type="AlphaFoldDB" id="A0A562J6I3"/>
<evidence type="ECO:0000256" key="2">
    <source>
        <dbReference type="ARBA" id="ARBA00009677"/>
    </source>
</evidence>
<dbReference type="PANTHER" id="PTHR30435">
    <property type="entry name" value="FLAGELLAR PROTEIN"/>
    <property type="match status" value="1"/>
</dbReference>
<accession>A0A562J6I3</accession>
<feature type="domain" description="Flagellar basal body rod protein N-terminal" evidence="7">
    <location>
        <begin position="7"/>
        <end position="35"/>
    </location>
</feature>
<evidence type="ECO:0000256" key="3">
    <source>
        <dbReference type="ARBA" id="ARBA00017941"/>
    </source>
</evidence>
<evidence type="ECO:0000256" key="5">
    <source>
        <dbReference type="ARBA" id="ARBA00025933"/>
    </source>
</evidence>
<dbReference type="EMBL" id="VLKH01000008">
    <property type="protein sequence ID" value="TWH78747.1"/>
    <property type="molecule type" value="Genomic_DNA"/>
</dbReference>
<evidence type="ECO:0000256" key="1">
    <source>
        <dbReference type="ARBA" id="ARBA00004117"/>
    </source>
</evidence>
<keyword evidence="9" id="KW-0966">Cell projection</keyword>
<evidence type="ECO:0000259" key="7">
    <source>
        <dbReference type="Pfam" id="PF00460"/>
    </source>
</evidence>
<comment type="subcellular location">
    <subcellularLocation>
        <location evidence="1 6">Bacterial flagellum basal body</location>
    </subcellularLocation>
</comment>
<dbReference type="Pfam" id="PF00460">
    <property type="entry name" value="Flg_bb_rod"/>
    <property type="match status" value="1"/>
</dbReference>
<keyword evidence="10" id="KW-1185">Reference proteome</keyword>
<dbReference type="InterPro" id="IPR001444">
    <property type="entry name" value="Flag_bb_rod_N"/>
</dbReference>
<dbReference type="OrthoDB" id="9794148at2"/>
<dbReference type="InterPro" id="IPR019776">
    <property type="entry name" value="Flagellar_basal_body_rod_CS"/>
</dbReference>
<keyword evidence="9" id="KW-0282">Flagellum</keyword>
<evidence type="ECO:0000256" key="6">
    <source>
        <dbReference type="RuleBase" id="RU362062"/>
    </source>
</evidence>
<comment type="similarity">
    <text evidence="2">Belongs to the flagella basal body rod proteins family.</text>
</comment>
<name>A0A562J6I3_9FIRM</name>
<reference evidence="9 10" key="1">
    <citation type="submission" date="2019-07" db="EMBL/GenBank/DDBJ databases">
        <title>Genomic Encyclopedia of Type Strains, Phase I: the one thousand microbial genomes (KMG-I) project.</title>
        <authorList>
            <person name="Kyrpides N."/>
        </authorList>
    </citation>
    <scope>NUCLEOTIDE SEQUENCE [LARGE SCALE GENOMIC DNA]</scope>
    <source>
        <strain evidence="9 10">DSM 13558</strain>
    </source>
</reference>
<dbReference type="PROSITE" id="PS00588">
    <property type="entry name" value="FLAGELLA_BB_ROD"/>
    <property type="match status" value="1"/>
</dbReference>
<dbReference type="RefSeq" id="WP_145084829.1">
    <property type="nucleotide sequence ID" value="NZ_DAMBUX010000002.1"/>
</dbReference>
<dbReference type="GO" id="GO:0030694">
    <property type="term" value="C:bacterial-type flagellum basal body, rod"/>
    <property type="evidence" value="ECO:0007669"/>
    <property type="project" value="UniProtKB-UniRule"/>
</dbReference>
<comment type="caution">
    <text evidence="9">The sequence shown here is derived from an EMBL/GenBank/DDBJ whole genome shotgun (WGS) entry which is preliminary data.</text>
</comment>
<comment type="subunit">
    <text evidence="5 6">The basal body constitutes a major portion of the flagellar organelle and consists of four rings (L,P,S, and M) mounted on a central rod. The rod consists of about 26 subunits of FlgG in the distal portion, and FlgB, FlgC and FlgF are thought to build up the proximal portion of the rod with about 6 subunits each.</text>
</comment>
<proteinExistence type="inferred from homology"/>
<dbReference type="InterPro" id="IPR010930">
    <property type="entry name" value="Flg_bb/hook_C_dom"/>
</dbReference>
<sequence length="143" mass="16201">MSFLESLNISGSGLTAQRFRMDVISENIANIDTTRTENGEPYRRKMVVLTSENSFKEMMVKNIKDYEAGGVEVSEIVEDQSEFKLVYDPEHPDADMNGYVRMPNVDSLKETVDMMEAYRAYQANVTALNTTKQMAVKALEIGR</sequence>
<dbReference type="InterPro" id="IPR006299">
    <property type="entry name" value="FlgC"/>
</dbReference>
<protein>
    <recommendedName>
        <fullName evidence="3 6">Flagellar basal-body rod protein FlgC</fullName>
    </recommendedName>
</protein>
<evidence type="ECO:0000256" key="4">
    <source>
        <dbReference type="ARBA" id="ARBA00023143"/>
    </source>
</evidence>
<dbReference type="GO" id="GO:0071978">
    <property type="term" value="P:bacterial-type flagellum-dependent swarming motility"/>
    <property type="evidence" value="ECO:0007669"/>
    <property type="project" value="TreeGrafter"/>
</dbReference>
<gene>
    <name evidence="9" type="ORF">LY60_02775</name>
</gene>
<organism evidence="9 10">
    <name type="scientific">Sedimentibacter saalensis</name>
    <dbReference type="NCBI Taxonomy" id="130788"/>
    <lineage>
        <taxon>Bacteria</taxon>
        <taxon>Bacillati</taxon>
        <taxon>Bacillota</taxon>
        <taxon>Tissierellia</taxon>
        <taxon>Sedimentibacter</taxon>
    </lineage>
</organism>
<feature type="domain" description="Flagellar basal-body/hook protein C-terminal" evidence="8">
    <location>
        <begin position="97"/>
        <end position="139"/>
    </location>
</feature>
<keyword evidence="9" id="KW-0969">Cilium</keyword>
<dbReference type="PANTHER" id="PTHR30435:SF2">
    <property type="entry name" value="FLAGELLAR BASAL-BODY ROD PROTEIN FLGC"/>
    <property type="match status" value="1"/>
</dbReference>